<name>A0A381W4Y4_9ZZZZ</name>
<gene>
    <name evidence="1" type="ORF">METZ01_LOCUS100463</name>
</gene>
<evidence type="ECO:0008006" key="2">
    <source>
        <dbReference type="Google" id="ProtNLM"/>
    </source>
</evidence>
<dbReference type="EMBL" id="UINC01010726">
    <property type="protein sequence ID" value="SVA47609.1"/>
    <property type="molecule type" value="Genomic_DNA"/>
</dbReference>
<sequence length="153" mass="17801">VLPFNDVRDQIISELKSEQRDKAKKIFATELKTKVLNGATFEVLKNNNEKLEFIPSDEKKLSDSFISLGKSDQLIGSLIRSDIDDLLGPVKTFRGYGLIMVNKISEFDSTAWINQQNIIRSDLTRTKQNKFYQNWMSELKEKAKIIDNRKYYF</sequence>
<accession>A0A381W4Y4</accession>
<organism evidence="1">
    <name type="scientific">marine metagenome</name>
    <dbReference type="NCBI Taxonomy" id="408172"/>
    <lineage>
        <taxon>unclassified sequences</taxon>
        <taxon>metagenomes</taxon>
        <taxon>ecological metagenomes</taxon>
    </lineage>
</organism>
<reference evidence="1" key="1">
    <citation type="submission" date="2018-05" db="EMBL/GenBank/DDBJ databases">
        <authorList>
            <person name="Lanie J.A."/>
            <person name="Ng W.-L."/>
            <person name="Kazmierczak K.M."/>
            <person name="Andrzejewski T.M."/>
            <person name="Davidsen T.M."/>
            <person name="Wayne K.J."/>
            <person name="Tettelin H."/>
            <person name="Glass J.I."/>
            <person name="Rusch D."/>
            <person name="Podicherti R."/>
            <person name="Tsui H.-C.T."/>
            <person name="Winkler M.E."/>
        </authorList>
    </citation>
    <scope>NUCLEOTIDE SEQUENCE</scope>
</reference>
<proteinExistence type="predicted"/>
<feature type="non-terminal residue" evidence="1">
    <location>
        <position position="1"/>
    </location>
</feature>
<protein>
    <recommendedName>
        <fullName evidence="2">PpiC domain-containing protein</fullName>
    </recommendedName>
</protein>
<evidence type="ECO:0000313" key="1">
    <source>
        <dbReference type="EMBL" id="SVA47609.1"/>
    </source>
</evidence>
<dbReference type="AlphaFoldDB" id="A0A381W4Y4"/>